<keyword evidence="4" id="KW-0004">4Fe-4S</keyword>
<dbReference type="Gene3D" id="3.90.1600.10">
    <property type="entry name" value="Palm domain of DNA polymerase"/>
    <property type="match status" value="1"/>
</dbReference>
<dbReference type="CDD" id="cd05779">
    <property type="entry name" value="DNA_polB_epsilon_exo"/>
    <property type="match status" value="1"/>
</dbReference>
<keyword evidence="9" id="KW-0863">Zinc-finger</keyword>
<evidence type="ECO:0000256" key="6">
    <source>
        <dbReference type="ARBA" id="ARBA00022695"/>
    </source>
</evidence>
<dbReference type="GO" id="GO:0006287">
    <property type="term" value="P:base-excision repair, gap-filling"/>
    <property type="evidence" value="ECO:0007669"/>
    <property type="project" value="TreeGrafter"/>
</dbReference>
<dbReference type="InterPro" id="IPR013697">
    <property type="entry name" value="DNA_pol_e_suA_C"/>
</dbReference>
<evidence type="ECO:0000256" key="10">
    <source>
        <dbReference type="ARBA" id="ARBA00022833"/>
    </source>
</evidence>
<evidence type="ECO:0000256" key="7">
    <source>
        <dbReference type="ARBA" id="ARBA00022705"/>
    </source>
</evidence>
<dbReference type="Gene3D" id="3.30.420.10">
    <property type="entry name" value="Ribonuclease H-like superfamily/Ribonuclease H"/>
    <property type="match status" value="1"/>
</dbReference>
<dbReference type="Pfam" id="PF23250">
    <property type="entry name" value="zf_DPOE_2"/>
    <property type="match status" value="1"/>
</dbReference>
<evidence type="ECO:0000256" key="16">
    <source>
        <dbReference type="SAM" id="MobiDB-lite"/>
    </source>
</evidence>
<dbReference type="InterPro" id="IPR012337">
    <property type="entry name" value="RNaseH-like_sf"/>
</dbReference>
<comment type="caution">
    <text evidence="18">The sequence shown here is derived from an EMBL/GenBank/DDBJ whole genome shotgun (WGS) entry which is preliminary data.</text>
</comment>
<dbReference type="InterPro" id="IPR006172">
    <property type="entry name" value="DNA-dir_DNA_pol_B"/>
</dbReference>
<dbReference type="GO" id="GO:0051539">
    <property type="term" value="F:4 iron, 4 sulfur cluster binding"/>
    <property type="evidence" value="ECO:0007669"/>
    <property type="project" value="UniProtKB-KW"/>
</dbReference>
<protein>
    <recommendedName>
        <fullName evidence="3">DNA-directed DNA polymerase</fullName>
        <ecNumber evidence="3">2.7.7.7</ecNumber>
    </recommendedName>
</protein>
<accession>A0A4E0S2H6</accession>
<reference evidence="18" key="1">
    <citation type="submission" date="2019-03" db="EMBL/GenBank/DDBJ databases">
        <title>Improved annotation for the trematode Fasciola hepatica.</title>
        <authorList>
            <person name="Choi Y.-J."/>
            <person name="Martin J."/>
            <person name="Mitreva M."/>
        </authorList>
    </citation>
    <scope>NUCLEOTIDE SEQUENCE [LARGE SCALE GENOMIC DNA]</scope>
</reference>
<evidence type="ECO:0000256" key="8">
    <source>
        <dbReference type="ARBA" id="ARBA00022723"/>
    </source>
</evidence>
<dbReference type="Pfam" id="PF22634">
    <property type="entry name" value="POL2_thumb"/>
    <property type="match status" value="1"/>
</dbReference>
<evidence type="ECO:0000256" key="13">
    <source>
        <dbReference type="ARBA" id="ARBA00023014"/>
    </source>
</evidence>
<dbReference type="FunFam" id="3.90.1600.10:FF:000006">
    <property type="entry name" value="DNA polymerase epsilon catalytic subunit"/>
    <property type="match status" value="1"/>
</dbReference>
<dbReference type="GO" id="GO:0003887">
    <property type="term" value="F:DNA-directed DNA polymerase activity"/>
    <property type="evidence" value="ECO:0007669"/>
    <property type="project" value="UniProtKB-KW"/>
</dbReference>
<dbReference type="Proteomes" id="UP000230066">
    <property type="component" value="Unassembled WGS sequence"/>
</dbReference>
<keyword evidence="13" id="KW-0411">Iron-sulfur</keyword>
<organism evidence="18 19">
    <name type="scientific">Fasciola hepatica</name>
    <name type="common">Liver fluke</name>
    <dbReference type="NCBI Taxonomy" id="6192"/>
    <lineage>
        <taxon>Eukaryota</taxon>
        <taxon>Metazoa</taxon>
        <taxon>Spiralia</taxon>
        <taxon>Lophotrochozoa</taxon>
        <taxon>Platyhelminthes</taxon>
        <taxon>Trematoda</taxon>
        <taxon>Digenea</taxon>
        <taxon>Plagiorchiida</taxon>
        <taxon>Echinostomata</taxon>
        <taxon>Echinostomatoidea</taxon>
        <taxon>Fasciolidae</taxon>
        <taxon>Fasciola</taxon>
    </lineage>
</organism>
<dbReference type="SUPFAM" id="SSF53098">
    <property type="entry name" value="Ribonuclease H-like"/>
    <property type="match status" value="1"/>
</dbReference>
<dbReference type="InterPro" id="IPR006133">
    <property type="entry name" value="DNA-dir_DNA_pol_B_exonuc"/>
</dbReference>
<dbReference type="SMART" id="SM00486">
    <property type="entry name" value="POLBc"/>
    <property type="match status" value="1"/>
</dbReference>
<dbReference type="GO" id="GO:0003677">
    <property type="term" value="F:DNA binding"/>
    <property type="evidence" value="ECO:0007669"/>
    <property type="project" value="UniProtKB-KW"/>
</dbReference>
<dbReference type="InterPro" id="IPR043502">
    <property type="entry name" value="DNA/RNA_pol_sf"/>
</dbReference>
<dbReference type="EMBL" id="JXXN02000365">
    <property type="protein sequence ID" value="THD27632.1"/>
    <property type="molecule type" value="Genomic_DNA"/>
</dbReference>
<evidence type="ECO:0000256" key="14">
    <source>
        <dbReference type="ARBA" id="ARBA00023125"/>
    </source>
</evidence>
<dbReference type="PANTHER" id="PTHR10670:SF0">
    <property type="entry name" value="DNA POLYMERASE EPSILON CATALYTIC SUBUNIT A"/>
    <property type="match status" value="1"/>
</dbReference>
<dbReference type="InterPro" id="IPR036397">
    <property type="entry name" value="RNaseH_sf"/>
</dbReference>
<dbReference type="GO" id="GO:0000278">
    <property type="term" value="P:mitotic cell cycle"/>
    <property type="evidence" value="ECO:0007669"/>
    <property type="project" value="TreeGrafter"/>
</dbReference>
<evidence type="ECO:0000259" key="17">
    <source>
        <dbReference type="SMART" id="SM01159"/>
    </source>
</evidence>
<proteinExistence type="inferred from homology"/>
<dbReference type="InterPro" id="IPR055191">
    <property type="entry name" value="POL2_thumb"/>
</dbReference>
<keyword evidence="15" id="KW-0539">Nucleus</keyword>
<dbReference type="InterPro" id="IPR023211">
    <property type="entry name" value="DNA_pol_palm_dom_sf"/>
</dbReference>
<dbReference type="GO" id="GO:0000166">
    <property type="term" value="F:nucleotide binding"/>
    <property type="evidence" value="ECO:0007669"/>
    <property type="project" value="InterPro"/>
</dbReference>
<comment type="subcellular location">
    <subcellularLocation>
        <location evidence="1">Nucleus</location>
    </subcellularLocation>
</comment>
<evidence type="ECO:0000256" key="9">
    <source>
        <dbReference type="ARBA" id="ARBA00022771"/>
    </source>
</evidence>
<dbReference type="Pfam" id="PF03104">
    <property type="entry name" value="DNA_pol_B_exo1"/>
    <property type="match status" value="1"/>
</dbReference>
<dbReference type="GO" id="GO:0008622">
    <property type="term" value="C:epsilon DNA polymerase complex"/>
    <property type="evidence" value="ECO:0007669"/>
    <property type="project" value="InterPro"/>
</dbReference>
<dbReference type="FunFam" id="1.10.132.60:FF:000002">
    <property type="entry name" value="DNA polymerase epsilon catalytic subunit"/>
    <property type="match status" value="1"/>
</dbReference>
<keyword evidence="14" id="KW-0238">DNA-binding</keyword>
<dbReference type="Gene3D" id="1.10.132.60">
    <property type="entry name" value="DNA polymerase family B, C-terminal domain"/>
    <property type="match status" value="1"/>
</dbReference>
<evidence type="ECO:0000256" key="12">
    <source>
        <dbReference type="ARBA" id="ARBA00023004"/>
    </source>
</evidence>
<keyword evidence="5" id="KW-0808">Transferase</keyword>
<dbReference type="GO" id="GO:0045004">
    <property type="term" value="P:DNA replication proofreading"/>
    <property type="evidence" value="ECO:0007669"/>
    <property type="project" value="TreeGrafter"/>
</dbReference>
<keyword evidence="12" id="KW-0408">Iron</keyword>
<dbReference type="InterPro" id="IPR029703">
    <property type="entry name" value="POL2"/>
</dbReference>
<dbReference type="GO" id="GO:0006272">
    <property type="term" value="P:leading strand elongation"/>
    <property type="evidence" value="ECO:0007669"/>
    <property type="project" value="TreeGrafter"/>
</dbReference>
<evidence type="ECO:0000256" key="3">
    <source>
        <dbReference type="ARBA" id="ARBA00012417"/>
    </source>
</evidence>
<feature type="domain" description="DNA polymerase epsilon catalytic subunit A C-terminal" evidence="17">
    <location>
        <begin position="1654"/>
        <end position="2140"/>
    </location>
</feature>
<dbReference type="Gene3D" id="3.30.342.10">
    <property type="entry name" value="DNA Polymerase, chain B, domain 1"/>
    <property type="match status" value="1"/>
</dbReference>
<dbReference type="EC" id="2.7.7.7" evidence="3"/>
<keyword evidence="11" id="KW-0239">DNA-directed DNA polymerase</keyword>
<evidence type="ECO:0000256" key="15">
    <source>
        <dbReference type="ARBA" id="ARBA00023242"/>
    </source>
</evidence>
<keyword evidence="6" id="KW-0548">Nucleotidyltransferase</keyword>
<keyword evidence="19" id="KW-1185">Reference proteome</keyword>
<keyword evidence="7" id="KW-0235">DNA replication</keyword>
<dbReference type="GO" id="GO:0008310">
    <property type="term" value="F:single-stranded DNA 3'-5' DNA exonuclease activity"/>
    <property type="evidence" value="ECO:0007669"/>
    <property type="project" value="TreeGrafter"/>
</dbReference>
<dbReference type="PANTHER" id="PTHR10670">
    <property type="entry name" value="DNA POLYMERASE EPSILON CATALYTIC SUBUNIT A"/>
    <property type="match status" value="1"/>
</dbReference>
<name>A0A4E0S2H6_FASHE</name>
<feature type="region of interest" description="Disordered" evidence="16">
    <location>
        <begin position="1312"/>
        <end position="1348"/>
    </location>
</feature>
<dbReference type="GO" id="GO:0008270">
    <property type="term" value="F:zinc ion binding"/>
    <property type="evidence" value="ECO:0007669"/>
    <property type="project" value="UniProtKB-KW"/>
</dbReference>
<evidence type="ECO:0000313" key="18">
    <source>
        <dbReference type="EMBL" id="THD27632.1"/>
    </source>
</evidence>
<evidence type="ECO:0000256" key="1">
    <source>
        <dbReference type="ARBA" id="ARBA00004123"/>
    </source>
</evidence>
<dbReference type="SMART" id="SM01159">
    <property type="entry name" value="DUF1744"/>
    <property type="match status" value="1"/>
</dbReference>
<gene>
    <name evidence="18" type="ORF">D915_001543</name>
</gene>
<dbReference type="FunFam" id="3.30.420.10:FF:000010">
    <property type="entry name" value="DNA polymerase epsilon catalytic subunit"/>
    <property type="match status" value="1"/>
</dbReference>
<feature type="region of interest" description="Disordered" evidence="16">
    <location>
        <begin position="27"/>
        <end position="55"/>
    </location>
</feature>
<sequence>MNTFRRGKGRGSKFPTYNRQWKTHTVDPLANNQNQDAQDTGDLGGVFDPESVSSASNEMRFTRAKANDISDRRYGFEPFVGPGERIGWLLNMHPTDVLDESKRLVSAVDFYFIREDGSRFKVTRPYLPYFFLSIRGGTAAERDATTYLLRRYSGRLAGVETVQKEDLDLPNHLVGLKASYLKLLFHSVDELVRVRRELAIRVRANCELASTESTYTNMLAEHFSGTVDQDTGNTTTDASKNSRGDPLDNLMDIRESDVPYLMRVCIDLSVFAGCWYVARCRPSQPVELIKHEDTVAWPEPVVLAFDIETTKLPLKFPDSSVDQIMMISYMLDGAGYLICNREIISEDVADFEFTPRPEFPGHFKVHNMPTELDCITVFFEHIQRVRPNVIVTYNGDMFDWPFIEARAAHYGLSMSEEIAFSRQKSTAGPGRDGSAGEYLSRPVVHIDCLCWVKRDSYLPVGARGLKAVAKAKLRYDPIEVDPEAMCRMAREAPRVLASYSVSDAVATYYLYMKYVHPFVFALCTILPLNPDDVLRKGSGTLCEALLMVQAYAANVVFPHKQTASGESGPAGLIPGGSNASTRFTEDGKLIDSETYVGGHVEALEAGVFRADIPVRFRLVPAALEALRKDVRRCLKKTLQTEVGAEDEEALESLIPEANFDKVCSEVESTLADLAATSNRIECPVIYHLDVGAMYPNIILTNRLQPSAVDSDSTARCSDCNFYKPGVACQRFMPWTWRSELWTASRPEVYRIQAQLAQERFPIRVANQADGQTRTELKAFHELSADEQASVEKKRLTDFCRRAYKRVHTTRTEVRLALVCQRENSFYVDTVRAFRDRRYKFKGLTKVWKRRYDEACAAVSDGTGDSGAVKEANAMLVLYDSLQLAHKCILNSFYGYVMRRGARWHSMEMAGIVCHTGANIITRAREIIEQVGRALELDTDGIWCILPASFPQNLEFKTTSAKPSRVSISYPGAILNIMVQDLFTNDQYHELVDPASLTYKVRSENSIFFEVDGPYKAMVLPAAKEEGKRLKKRYAVFNFDGSLAELKGFEIKRNGELQLIKIFQSSVFEAFLRGRTLTEVYASVASVADHWLDVLYSKGADMPDSELFDLISENRSMSRRLEDYGAQKSTSISTARRMAEFLGDQIVKDAGLSCRFVISKKPDGAPVTERAIPLTIFQTEPSVKRHYLRKWLKDSSLDESTDLREILDWSYYIERLGSAIQKIITIPAALQQIPNPVSRVSHPDWLLRRLSDKTDTCKQRKLTDMMSLSTMKLVNVQSAEPVADIEELSSAAGTIDYEQAKVASVPVIVRNHPSEHPVLRAKRTRSPSSDAPPPPWREQMGEPPRLEDADSHEKLLAWLTFHQAKWKLQAERRRYLTRQKQSMGDDDDQSGWVSTAKRQRGMERYLAQTRLNLCNSVWQIIEIASDPGQPGKYTMWILIDSPNSNSTPSLQTVSLLVPRRFYVNLRTPKPNDSGPLYRKVAGVSHASASTVAGTTSGAGGRLLPRSHRLFHLYEYTVPEDVYAAHATDIAADLARPDVEGVYELNMPSLFRALVRLGCLCRVDRETLKMTYPGASVEDMVFHLDQLRFCSLAQHPYLSTNVFRHVFLFHFQQPSPGPVTTGRRDATRQLYLLVIPWTASGYVCVIDSARVNQLPDLSTLYTRQRTKLISDSPLSAEFPPESLNFEVRVETDLVAGRRVVQRWLAAVRQVKRTETAGSSSSAASSNTTSNTTTPTAPVLVLLHASVPASVTSVEINEVGWPLGDTMTARRRAPQLTALAGFPVVPLAGTMDESDLQTGETVDPGADAYSLLNWQQTAVKRGIRYFIQSEARFERQLELARYLHVPVANLPVSEAPAPITVSQASSMDEIPLAASPIAAIELGCDLFYARHLTKQNHILWCSPTGCPDLGGKETDDQRLLLEMEEAGIIEVNHPGSYPHVSVELELSNLAVNTLLVASRIPELEGATSLTFDRLSATERPLEEQINQGLNLGANITSYDETAACSAAFRVLRNMVTGWVRDVTQYQNPLADEQIIYFYQWLRSPRALLYDPALRRTVQKLMKKVFLKLIDELNHLHVDVIFANFSRIVVATRRLELSEALARVEHFTHLLRTRPSTLFTHLDLQYVASWRQMLWLDSANYAGIKALVENLVDGKDIEWGEGEPQQQPQTNKDNDDDEGEENATGWGNPSVKLPEPEIDMHWHIARYLPETRGLRTKFQTLLAGYLLAVYNAVRDEHRRTRGLKMTTQLPNEATGATRHFGTEIVGGNQDVDTVQSQTENSFTAPLQSDASVSPGVLEFTEKLLRDQLAPELYTLVQRLHRKASWIDPDVAASASAMVKSSGPLSPEQLRESLTRRAQVVSAYLAEKSLRPQLDTVDMDRRLDTDVMLPLLPSPASTDSLIFTPLLDFIKSICEVLSLDRSLKRQVSGIRRDLLRLIGVGEFSSEAVWIAPHLIRDQPLFTGDNRDSEFATTNPIRSLLIYLPEVACPVCNFTRDIDVCRDTHLVRLVDTTESITGYWAWICPHCRNAYPRARLEEELVQQLEQIALQHCLQDLQCTKCLSTGGIQETLLARGGSVARCSDCSHRLSLTVPVGTAFLKRFDVYRAVGAQFGFPVLEQSAFWMLCGLHAL</sequence>
<dbReference type="GO" id="GO:0006297">
    <property type="term" value="P:nucleotide-excision repair, DNA gap filling"/>
    <property type="evidence" value="ECO:0007669"/>
    <property type="project" value="TreeGrafter"/>
</dbReference>
<evidence type="ECO:0000256" key="2">
    <source>
        <dbReference type="ARBA" id="ARBA00005755"/>
    </source>
</evidence>
<keyword evidence="10" id="KW-0862">Zinc</keyword>
<feature type="region of interest" description="Disordered" evidence="16">
    <location>
        <begin position="2154"/>
        <end position="2190"/>
    </location>
</feature>
<keyword evidence="8" id="KW-0479">Metal-binding</keyword>
<evidence type="ECO:0000256" key="4">
    <source>
        <dbReference type="ARBA" id="ARBA00022485"/>
    </source>
</evidence>
<dbReference type="Pfam" id="PF08490">
    <property type="entry name" value="DUF1744"/>
    <property type="match status" value="1"/>
</dbReference>
<evidence type="ECO:0000256" key="5">
    <source>
        <dbReference type="ARBA" id="ARBA00022679"/>
    </source>
</evidence>
<comment type="similarity">
    <text evidence="2">Belongs to the DNA polymerase type-B family.</text>
</comment>
<evidence type="ECO:0000313" key="19">
    <source>
        <dbReference type="Proteomes" id="UP000230066"/>
    </source>
</evidence>
<evidence type="ECO:0000256" key="11">
    <source>
        <dbReference type="ARBA" id="ARBA00022932"/>
    </source>
</evidence>
<feature type="compositionally biased region" description="Low complexity" evidence="16">
    <location>
        <begin position="2158"/>
        <end position="2167"/>
    </location>
</feature>
<dbReference type="SUPFAM" id="SSF56672">
    <property type="entry name" value="DNA/RNA polymerases"/>
    <property type="match status" value="1"/>
</dbReference>
<dbReference type="InterPro" id="IPR042087">
    <property type="entry name" value="DNA_pol_B_thumb"/>
</dbReference>
<dbReference type="CDD" id="cd05535">
    <property type="entry name" value="POLBc_epsilon"/>
    <property type="match status" value="1"/>
</dbReference>